<evidence type="ECO:0000313" key="4">
    <source>
        <dbReference type="Proteomes" id="UP000014065"/>
    </source>
</evidence>
<keyword evidence="3" id="KW-0560">Oxidoreductase</keyword>
<dbReference type="GO" id="GO:0005829">
    <property type="term" value="C:cytosol"/>
    <property type="evidence" value="ECO:0007669"/>
    <property type="project" value="TreeGrafter"/>
</dbReference>
<dbReference type="GO" id="GO:0016491">
    <property type="term" value="F:oxidoreductase activity"/>
    <property type="evidence" value="ECO:0007669"/>
    <property type="project" value="UniProtKB-KW"/>
</dbReference>
<keyword evidence="4" id="KW-1185">Reference proteome</keyword>
<dbReference type="InterPro" id="IPR005025">
    <property type="entry name" value="FMN_Rdtase-like_dom"/>
</dbReference>
<dbReference type="AlphaFoldDB" id="S2E4X5"/>
<dbReference type="Gene3D" id="3.40.50.360">
    <property type="match status" value="1"/>
</dbReference>
<organism evidence="3 4">
    <name type="scientific">Candidatus Nitrosarchaeum limnium BG20</name>
    <dbReference type="NCBI Taxonomy" id="859192"/>
    <lineage>
        <taxon>Archaea</taxon>
        <taxon>Nitrososphaerota</taxon>
        <taxon>Nitrososphaeria</taxon>
        <taxon>Nitrosopumilales</taxon>
        <taxon>Nitrosopumilaceae</taxon>
        <taxon>Nitrosarchaeum</taxon>
    </lineage>
</organism>
<reference evidence="3 4" key="1">
    <citation type="journal article" date="2012" name="J. Bacteriol.">
        <title>Genome Sequence of "Candidatus Nitrosoarchaeum limnia" BG20, a Low-Salinity Ammonia-Oxidizing Archaeon from the San Francisco Bay Estuary.</title>
        <authorList>
            <person name="Mosier A.C."/>
            <person name="Allen E.E."/>
            <person name="Kim M."/>
            <person name="Ferriera S."/>
            <person name="Francis C.A."/>
        </authorList>
    </citation>
    <scope>NUCLEOTIDE SEQUENCE [LARGE SCALE GENOMIC DNA]</scope>
    <source>
        <strain evidence="3 4">BG20</strain>
    </source>
</reference>
<gene>
    <name evidence="3" type="ORF">BG20_I2048</name>
</gene>
<accession>S2E4X5</accession>
<name>S2E4X5_9ARCH</name>
<evidence type="ECO:0000259" key="2">
    <source>
        <dbReference type="Pfam" id="PF03358"/>
    </source>
</evidence>
<proteinExistence type="inferred from homology"/>
<evidence type="ECO:0000256" key="1">
    <source>
        <dbReference type="ARBA" id="ARBA00038292"/>
    </source>
</evidence>
<dbReference type="InterPro" id="IPR029039">
    <property type="entry name" value="Flavoprotein-like_sf"/>
</dbReference>
<dbReference type="PANTHER" id="PTHR30543">
    <property type="entry name" value="CHROMATE REDUCTASE"/>
    <property type="match status" value="1"/>
</dbReference>
<dbReference type="GO" id="GO:0010181">
    <property type="term" value="F:FMN binding"/>
    <property type="evidence" value="ECO:0007669"/>
    <property type="project" value="TreeGrafter"/>
</dbReference>
<dbReference type="Pfam" id="PF03358">
    <property type="entry name" value="FMN_red"/>
    <property type="match status" value="1"/>
</dbReference>
<comment type="caution">
    <text evidence="3">The sequence shown here is derived from an EMBL/GenBank/DDBJ whole genome shotgun (WGS) entry which is preliminary data.</text>
</comment>
<dbReference type="Proteomes" id="UP000014065">
    <property type="component" value="Unassembled WGS sequence"/>
</dbReference>
<sequence length="197" mass="21505">MEEKEMTQPKILAFAGSTRTDSFNKKLIKIASTGASEAGADVTIIDLRDYPMPLYDEDLEKKEGLPSSTRKLKELMSSHHGFLISSPEYNSSISGVLKNTIDWTSRQGDDESPMSCFKDKVAGIMSASPGGLGGLRGLVHVRAILENIGVIVIPTQIAISKAHEVFNLDGTMKDQKQEQQVKKIGANLAKMLLKLNN</sequence>
<dbReference type="InterPro" id="IPR050712">
    <property type="entry name" value="NAD(P)H-dep_reductase"/>
</dbReference>
<dbReference type="EC" id="1.7.-.-" evidence="3"/>
<protein>
    <submittedName>
        <fullName evidence="3">Flavin reductase</fullName>
        <ecNumber evidence="3">1.7.-.-</ecNumber>
    </submittedName>
</protein>
<dbReference type="SUPFAM" id="SSF52218">
    <property type="entry name" value="Flavoproteins"/>
    <property type="match status" value="1"/>
</dbReference>
<feature type="domain" description="NADPH-dependent FMN reductase-like" evidence="2">
    <location>
        <begin position="9"/>
        <end position="163"/>
    </location>
</feature>
<dbReference type="PANTHER" id="PTHR30543:SF21">
    <property type="entry name" value="NAD(P)H-DEPENDENT FMN REDUCTASE LOT6"/>
    <property type="match status" value="1"/>
</dbReference>
<evidence type="ECO:0000313" key="3">
    <source>
        <dbReference type="EMBL" id="EPA06265.1"/>
    </source>
</evidence>
<comment type="similarity">
    <text evidence="1">Belongs to the SsuE family. Isf subfamily.</text>
</comment>
<dbReference type="EMBL" id="AHJG01000083">
    <property type="protein sequence ID" value="EPA06265.1"/>
    <property type="molecule type" value="Genomic_DNA"/>
</dbReference>